<dbReference type="Gene3D" id="3.30.365.10">
    <property type="entry name" value="Aldehyde oxidase/xanthine dehydrogenase, molybdopterin binding domain"/>
    <property type="match status" value="4"/>
</dbReference>
<dbReference type="GO" id="GO:0016491">
    <property type="term" value="F:oxidoreductase activity"/>
    <property type="evidence" value="ECO:0007669"/>
    <property type="project" value="UniProtKB-KW"/>
</dbReference>
<dbReference type="RefSeq" id="WP_187752186.1">
    <property type="nucleotide sequence ID" value="NZ_CP060828.1"/>
</dbReference>
<protein>
    <submittedName>
        <fullName evidence="4">Xanthine dehydrogenase family protein molybdopterin-binding subunit</fullName>
    </submittedName>
</protein>
<feature type="domain" description="Aldehyde oxidase/xanthine dehydrogenase a/b hammerhead" evidence="3">
    <location>
        <begin position="19"/>
        <end position="129"/>
    </location>
</feature>
<dbReference type="InterPro" id="IPR036856">
    <property type="entry name" value="Ald_Oxase/Xan_DH_a/b_sf"/>
</dbReference>
<dbReference type="SUPFAM" id="SSF54665">
    <property type="entry name" value="CO dehydrogenase molybdoprotein N-domain-like"/>
    <property type="match status" value="1"/>
</dbReference>
<dbReference type="PANTHER" id="PTHR11908">
    <property type="entry name" value="XANTHINE DEHYDROGENASE"/>
    <property type="match status" value="1"/>
</dbReference>
<evidence type="ECO:0000313" key="4">
    <source>
        <dbReference type="EMBL" id="QNP75265.1"/>
    </source>
</evidence>
<dbReference type="PANTHER" id="PTHR11908:SF132">
    <property type="entry name" value="ALDEHYDE OXIDASE 1-RELATED"/>
    <property type="match status" value="1"/>
</dbReference>
<dbReference type="Pfam" id="PF02738">
    <property type="entry name" value="MoCoBD_1"/>
    <property type="match status" value="1"/>
</dbReference>
<dbReference type="InterPro" id="IPR046867">
    <property type="entry name" value="AldOxase/xan_DH_MoCoBD2"/>
</dbReference>
<evidence type="ECO:0000259" key="3">
    <source>
        <dbReference type="SMART" id="SM01008"/>
    </source>
</evidence>
<dbReference type="Pfam" id="PF20256">
    <property type="entry name" value="MoCoBD_2"/>
    <property type="match status" value="1"/>
</dbReference>
<dbReference type="InterPro" id="IPR008274">
    <property type="entry name" value="AldOxase/xan_DH_MoCoBD1"/>
</dbReference>
<dbReference type="Gene3D" id="3.90.1170.50">
    <property type="entry name" value="Aldehyde oxidase/xanthine dehydrogenase, a/b hammerhead"/>
    <property type="match status" value="1"/>
</dbReference>
<dbReference type="GO" id="GO:0005506">
    <property type="term" value="F:iron ion binding"/>
    <property type="evidence" value="ECO:0007669"/>
    <property type="project" value="InterPro"/>
</dbReference>
<dbReference type="AlphaFoldDB" id="A0A7H0IR49"/>
<sequence length="738" mass="79448">MSRIVGRPVPRVEGRAKVTGAAEYTADVHVPGALHGAWVLSTVTRGRITRLETRRAERSAGVAAVLTHRTMPRLTVPEPHLLVKRFLPLQDTEIHHQGQPVALVLAETPEQARHAATLVNVSYNHDIRPVDTVFEDALDDAWIPPPEEEPGEAPVPNELTRGDPESALARADLRIDVTYTTPVHHHNPIEPSATTAVWRGGKVTVYDTTQGVTAAQETIAQALGLPVGHVRVISRYLGGGFGCKTPWPHTVLTAAAAREAGRPVKVVLTRADSYSLHGHRAQAHQRLRLGARRDGTLTAIDHVTTQQVSRTEDAFLPSASVPTRRLYACANVSLAQRAVRLDLPTPAWTRSPEVMPAHGLECALDELAYAAGLDPVELRLRNHTATDPETGEPFPSRHLEECYRRGAAAFGWRERDPRPGSMRDGRVRVGWGMATAAHSAGGMPGAAARVTLSTDGTARVRVATQDIGTGTYTVMSQLAAHTLGLPLDDVDFVLGDTDLPYASLSASSATVPAVGGAVHRTCTAARQRLIGLATADPRSPLHGLPADEITAEDGTLHQAGRPERRDSVRAVLTRHGRPLDVTTEAPAETGEQYSTGAVFAEVRVDPLLGRVRVTRTLGAFDPGRVLNRRTIRSQVVGGFVWAVGFTLTEHTFLDTRNGRFVNRDLSGYLLPVNADIPDVQALFIDEPDPTSEAFGARGFGETPMCGMTAAIANAVHHATGRRIRDLPLTPDKLIASAS</sequence>
<organism evidence="4 5">
    <name type="scientific">Streptomyces roseirectus</name>
    <dbReference type="NCBI Taxonomy" id="2768066"/>
    <lineage>
        <taxon>Bacteria</taxon>
        <taxon>Bacillati</taxon>
        <taxon>Actinomycetota</taxon>
        <taxon>Actinomycetes</taxon>
        <taxon>Kitasatosporales</taxon>
        <taxon>Streptomycetaceae</taxon>
        <taxon>Streptomyces</taxon>
    </lineage>
</organism>
<keyword evidence="5" id="KW-1185">Reference proteome</keyword>
<evidence type="ECO:0000256" key="2">
    <source>
        <dbReference type="ARBA" id="ARBA00023002"/>
    </source>
</evidence>
<dbReference type="InterPro" id="IPR037165">
    <property type="entry name" value="AldOxase/xan_DH_Mopterin-bd_sf"/>
</dbReference>
<dbReference type="Pfam" id="PF01315">
    <property type="entry name" value="Ald_Xan_dh_C"/>
    <property type="match status" value="1"/>
</dbReference>
<reference evidence="4 5" key="1">
    <citation type="submission" date="2020-08" db="EMBL/GenBank/DDBJ databases">
        <title>A novel species.</title>
        <authorList>
            <person name="Gao J."/>
        </authorList>
    </citation>
    <scope>NUCLEOTIDE SEQUENCE [LARGE SCALE GENOMIC DNA]</scope>
    <source>
        <strain evidence="4 5">CRXT-G-22</strain>
    </source>
</reference>
<dbReference type="Proteomes" id="UP000516052">
    <property type="component" value="Chromosome"/>
</dbReference>
<dbReference type="EMBL" id="CP060828">
    <property type="protein sequence ID" value="QNP75265.1"/>
    <property type="molecule type" value="Genomic_DNA"/>
</dbReference>
<name>A0A7H0IR49_9ACTN</name>
<keyword evidence="2" id="KW-0560">Oxidoreductase</keyword>
<dbReference type="InterPro" id="IPR016208">
    <property type="entry name" value="Ald_Oxase/xanthine_DH-like"/>
</dbReference>
<dbReference type="InterPro" id="IPR000674">
    <property type="entry name" value="Ald_Oxase/Xan_DH_a/b"/>
</dbReference>
<evidence type="ECO:0000256" key="1">
    <source>
        <dbReference type="ARBA" id="ARBA00022505"/>
    </source>
</evidence>
<keyword evidence="1" id="KW-0500">Molybdenum</keyword>
<evidence type="ECO:0000313" key="5">
    <source>
        <dbReference type="Proteomes" id="UP000516052"/>
    </source>
</evidence>
<proteinExistence type="predicted"/>
<gene>
    <name evidence="4" type="ORF">IAG44_41590</name>
</gene>
<dbReference type="SMART" id="SM01008">
    <property type="entry name" value="Ald_Xan_dh_C"/>
    <property type="match status" value="1"/>
</dbReference>
<dbReference type="SUPFAM" id="SSF56003">
    <property type="entry name" value="Molybdenum cofactor-binding domain"/>
    <property type="match status" value="1"/>
</dbReference>
<accession>A0A7H0IR49</accession>
<dbReference type="KEGG" id="sroi:IAG44_41590"/>